<dbReference type="InterPro" id="IPR036390">
    <property type="entry name" value="WH_DNA-bd_sf"/>
</dbReference>
<dbReference type="InterPro" id="IPR005149">
    <property type="entry name" value="Tscrpt_reg_PadR_N"/>
</dbReference>
<dbReference type="Proteomes" id="UP000266906">
    <property type="component" value="Unassembled WGS sequence"/>
</dbReference>
<dbReference type="InterPro" id="IPR036388">
    <property type="entry name" value="WH-like_DNA-bd_sf"/>
</dbReference>
<dbReference type="SUPFAM" id="SSF53335">
    <property type="entry name" value="S-adenosyl-L-methionine-dependent methyltransferases"/>
    <property type="match status" value="1"/>
</dbReference>
<dbReference type="PANTHER" id="PTHR43861:SF1">
    <property type="entry name" value="TRANS-ACONITATE 2-METHYLTRANSFERASE"/>
    <property type="match status" value="1"/>
</dbReference>
<evidence type="ECO:0000313" key="3">
    <source>
        <dbReference type="EMBL" id="RPE27703.1"/>
    </source>
</evidence>
<evidence type="ECO:0000259" key="1">
    <source>
        <dbReference type="Pfam" id="PF03551"/>
    </source>
</evidence>
<dbReference type="PANTHER" id="PTHR43861">
    <property type="entry name" value="TRANS-ACONITATE 2-METHYLTRANSFERASE-RELATED"/>
    <property type="match status" value="1"/>
</dbReference>
<dbReference type="InterPro" id="IPR029063">
    <property type="entry name" value="SAM-dependent_MTases_sf"/>
</dbReference>
<protein>
    <submittedName>
        <fullName evidence="3">PadR family transcriptional regulator</fullName>
    </submittedName>
</protein>
<reference evidence="3 4" key="1">
    <citation type="submission" date="2018-11" db="EMBL/GenBank/DDBJ databases">
        <title>Sequencing the genomes of 1000 actinobacteria strains.</title>
        <authorList>
            <person name="Klenk H.-P."/>
        </authorList>
    </citation>
    <scope>NUCLEOTIDE SEQUENCE [LARGE SCALE GENOMIC DNA]</scope>
    <source>
        <strain evidence="3 4">DSM 44781</strain>
    </source>
</reference>
<dbReference type="GO" id="GO:0017000">
    <property type="term" value="P:antibiotic biosynthetic process"/>
    <property type="evidence" value="ECO:0007669"/>
    <property type="project" value="UniProtKB-ARBA"/>
</dbReference>
<dbReference type="SUPFAM" id="SSF46785">
    <property type="entry name" value="Winged helix' DNA-binding domain"/>
    <property type="match status" value="1"/>
</dbReference>
<evidence type="ECO:0000259" key="2">
    <source>
        <dbReference type="Pfam" id="PF08241"/>
    </source>
</evidence>
<organism evidence="3 4">
    <name type="scientific">Kitasatospora cineracea</name>
    <dbReference type="NCBI Taxonomy" id="88074"/>
    <lineage>
        <taxon>Bacteria</taxon>
        <taxon>Bacillati</taxon>
        <taxon>Actinomycetota</taxon>
        <taxon>Actinomycetes</taxon>
        <taxon>Kitasatosporales</taxon>
        <taxon>Streptomycetaceae</taxon>
        <taxon>Kitasatospora</taxon>
    </lineage>
</organism>
<evidence type="ECO:0000313" key="4">
    <source>
        <dbReference type="Proteomes" id="UP000266906"/>
    </source>
</evidence>
<gene>
    <name evidence="3" type="ORF">EDD38_6991</name>
</gene>
<dbReference type="AlphaFoldDB" id="A0A3N4R2C2"/>
<dbReference type="InterPro" id="IPR013216">
    <property type="entry name" value="Methyltransf_11"/>
</dbReference>
<dbReference type="Pfam" id="PF03551">
    <property type="entry name" value="PadR"/>
    <property type="match status" value="1"/>
</dbReference>
<dbReference type="Gene3D" id="1.10.10.10">
    <property type="entry name" value="Winged helix-like DNA-binding domain superfamily/Winged helix DNA-binding domain"/>
    <property type="match status" value="1"/>
</dbReference>
<dbReference type="RefSeq" id="WP_123821224.1">
    <property type="nucleotide sequence ID" value="NZ_RKQG01000003.1"/>
</dbReference>
<keyword evidence="4" id="KW-1185">Reference proteome</keyword>
<sequence>MRTNDAQMLVLSALADGPLHGYAVNTAVERMTGARLGRGSLSGALARLRDKQLIEYLPGEGRRRPVRLTDAGRSALGRELNALADVAGQLFETVVPDRIAYQERLNGTDQARAYQQVLLDALDARPGQHLLDWGCGTGAALPALARAATARGRVLGIDRDPRMALRAADLAAGLPNTAVLRADVHRLPLAPGSADRIRTDRLLQHLADPVAALAEARRVLRPGGRLVAAEPDWGTLAVDHPDPAPARAFTRHLTERIVRNPLIGRRLPRLAEESGLAVRAVVPVPVLFREVRAADRVLGLQRNTERAVAAGYLTREQAGEWLEHLARGPFLAAVTVFVVTAEKPGPGPVGGVG</sequence>
<name>A0A3N4R2C2_9ACTN</name>
<dbReference type="Gene3D" id="3.40.50.150">
    <property type="entry name" value="Vaccinia Virus protein VP39"/>
    <property type="match status" value="1"/>
</dbReference>
<comment type="caution">
    <text evidence="3">The sequence shown here is derived from an EMBL/GenBank/DDBJ whole genome shotgun (WGS) entry which is preliminary data.</text>
</comment>
<dbReference type="Pfam" id="PF08241">
    <property type="entry name" value="Methyltransf_11"/>
    <property type="match status" value="1"/>
</dbReference>
<dbReference type="EMBL" id="RKQG01000003">
    <property type="protein sequence ID" value="RPE27703.1"/>
    <property type="molecule type" value="Genomic_DNA"/>
</dbReference>
<dbReference type="CDD" id="cd02440">
    <property type="entry name" value="AdoMet_MTases"/>
    <property type="match status" value="1"/>
</dbReference>
<proteinExistence type="predicted"/>
<feature type="domain" description="Transcription regulator PadR N-terminal" evidence="1">
    <location>
        <begin position="10"/>
        <end position="77"/>
    </location>
</feature>
<dbReference type="GO" id="GO:0008757">
    <property type="term" value="F:S-adenosylmethionine-dependent methyltransferase activity"/>
    <property type="evidence" value="ECO:0007669"/>
    <property type="project" value="InterPro"/>
</dbReference>
<feature type="domain" description="Methyltransferase type 11" evidence="2">
    <location>
        <begin position="131"/>
        <end position="227"/>
    </location>
</feature>
<accession>A0A3N4R2C2</accession>